<reference evidence="2" key="1">
    <citation type="submission" date="2019-08" db="EMBL/GenBank/DDBJ databases">
        <authorList>
            <person name="Kucharzyk K."/>
            <person name="Murdoch R.W."/>
            <person name="Higgins S."/>
            <person name="Loffler F."/>
        </authorList>
    </citation>
    <scope>NUCLEOTIDE SEQUENCE</scope>
</reference>
<keyword evidence="1" id="KW-1133">Transmembrane helix</keyword>
<dbReference type="PANTHER" id="PTHR40078">
    <property type="entry name" value="INTEGRAL MEMBRANE PROTEIN-RELATED"/>
    <property type="match status" value="1"/>
</dbReference>
<feature type="transmembrane region" description="Helical" evidence="1">
    <location>
        <begin position="118"/>
        <end position="144"/>
    </location>
</feature>
<comment type="caution">
    <text evidence="2">The sequence shown here is derived from an EMBL/GenBank/DDBJ whole genome shotgun (WGS) entry which is preliminary data.</text>
</comment>
<dbReference type="Pfam" id="PF19700">
    <property type="entry name" value="DUF6198"/>
    <property type="match status" value="1"/>
</dbReference>
<feature type="transmembrane region" description="Helical" evidence="1">
    <location>
        <begin position="14"/>
        <end position="34"/>
    </location>
</feature>
<proteinExistence type="predicted"/>
<feature type="transmembrane region" description="Helical" evidence="1">
    <location>
        <begin position="189"/>
        <end position="208"/>
    </location>
</feature>
<accession>A0A645C2Z7</accession>
<evidence type="ECO:0000256" key="1">
    <source>
        <dbReference type="SAM" id="Phobius"/>
    </source>
</evidence>
<keyword evidence="1" id="KW-0812">Transmembrane</keyword>
<feature type="transmembrane region" description="Helical" evidence="1">
    <location>
        <begin position="81"/>
        <end position="98"/>
    </location>
</feature>
<keyword evidence="1" id="KW-0472">Membrane</keyword>
<dbReference type="EMBL" id="VSSQ01023032">
    <property type="protein sequence ID" value="MPM69713.1"/>
    <property type="molecule type" value="Genomic_DNA"/>
</dbReference>
<feature type="transmembrane region" description="Helical" evidence="1">
    <location>
        <begin position="165"/>
        <end position="183"/>
    </location>
</feature>
<gene>
    <name evidence="2" type="ORF">SDC9_116661</name>
</gene>
<dbReference type="InterPro" id="IPR038750">
    <property type="entry name" value="YczE/YyaS-like"/>
</dbReference>
<evidence type="ECO:0000313" key="2">
    <source>
        <dbReference type="EMBL" id="MPM69713.1"/>
    </source>
</evidence>
<dbReference type="AlphaFoldDB" id="A0A645C2Z7"/>
<protein>
    <recommendedName>
        <fullName evidence="3">Membrane protein YczE</fullName>
    </recommendedName>
</protein>
<name>A0A645C2Z7_9ZZZZ</name>
<evidence type="ECO:0008006" key="3">
    <source>
        <dbReference type="Google" id="ProtNLM"/>
    </source>
</evidence>
<dbReference type="PANTHER" id="PTHR40078:SF1">
    <property type="entry name" value="INTEGRAL MEMBRANE PROTEIN"/>
    <property type="match status" value="1"/>
</dbReference>
<sequence>MFNMSKIQQLIKRIIVYTIGLFIMALGVSVSKISNLGVSPVNSVPSVLSDILKVDMGICTTGVFLVFIVIQILILRKEFQLINLLQLVCSFMFGYFVSITNKLSLSILPQGNSYLTQLLYVGISIILVAMGILLYLEASILSLPGEGVMQAISSKTGIALPTAKLFFDWALVTIAVITSLIFTRSLMGVREGTVIAAFGVGICLKFFTNHFRIPLNKMLSND</sequence>
<feature type="transmembrane region" description="Helical" evidence="1">
    <location>
        <begin position="54"/>
        <end position="74"/>
    </location>
</feature>
<organism evidence="2">
    <name type="scientific">bioreactor metagenome</name>
    <dbReference type="NCBI Taxonomy" id="1076179"/>
    <lineage>
        <taxon>unclassified sequences</taxon>
        <taxon>metagenomes</taxon>
        <taxon>ecological metagenomes</taxon>
    </lineage>
</organism>